<evidence type="ECO:0000256" key="1">
    <source>
        <dbReference type="SAM" id="Phobius"/>
    </source>
</evidence>
<dbReference type="EMBL" id="WQLW01000009">
    <property type="protein sequence ID" value="MVO09967.1"/>
    <property type="molecule type" value="Genomic_DNA"/>
</dbReference>
<organism evidence="2 3">
    <name type="scientific">Flavobacterium profundi</name>
    <dbReference type="NCBI Taxonomy" id="1774945"/>
    <lineage>
        <taxon>Bacteria</taxon>
        <taxon>Pseudomonadati</taxon>
        <taxon>Bacteroidota</taxon>
        <taxon>Flavobacteriia</taxon>
        <taxon>Flavobacteriales</taxon>
        <taxon>Flavobacteriaceae</taxon>
        <taxon>Flavobacterium</taxon>
    </lineage>
</organism>
<comment type="caution">
    <text evidence="2">The sequence shown here is derived from an EMBL/GenBank/DDBJ whole genome shotgun (WGS) entry which is preliminary data.</text>
</comment>
<keyword evidence="1" id="KW-0812">Transmembrane</keyword>
<accession>A0A6I4ISY1</accession>
<reference evidence="3" key="1">
    <citation type="submission" date="2019-05" db="EMBL/GenBank/DDBJ databases">
        <title>Flavobacterium profundi sp. nov., isolated from a deep-sea seamount.</title>
        <authorList>
            <person name="Zhang D.-C."/>
        </authorList>
    </citation>
    <scope>NUCLEOTIDE SEQUENCE [LARGE SCALE GENOMIC DNA]</scope>
    <source>
        <strain evidence="3">TP390</strain>
    </source>
</reference>
<dbReference type="Proteomes" id="UP000431264">
    <property type="component" value="Unassembled WGS sequence"/>
</dbReference>
<proteinExistence type="predicted"/>
<protein>
    <submittedName>
        <fullName evidence="2">Uncharacterized protein</fullName>
    </submittedName>
</protein>
<gene>
    <name evidence="2" type="ORF">GOQ30_12420</name>
</gene>
<sequence length="69" mass="8064">MKKRKIIAIHFLIFLVLTVTLFFGSENLLKKVAPEFNNVMFWIDLILFGTIAIFILTVISSILFIKYKK</sequence>
<dbReference type="RefSeq" id="WP_140998337.1">
    <property type="nucleotide sequence ID" value="NZ_VDCZ01000009.1"/>
</dbReference>
<dbReference type="OrthoDB" id="1353806at2"/>
<feature type="transmembrane region" description="Helical" evidence="1">
    <location>
        <begin position="40"/>
        <end position="65"/>
    </location>
</feature>
<name>A0A6I4ISY1_9FLAO</name>
<keyword evidence="3" id="KW-1185">Reference proteome</keyword>
<keyword evidence="1" id="KW-1133">Transmembrane helix</keyword>
<keyword evidence="1" id="KW-0472">Membrane</keyword>
<evidence type="ECO:0000313" key="2">
    <source>
        <dbReference type="EMBL" id="MVO09967.1"/>
    </source>
</evidence>
<dbReference type="AlphaFoldDB" id="A0A6I4ISY1"/>
<evidence type="ECO:0000313" key="3">
    <source>
        <dbReference type="Proteomes" id="UP000431264"/>
    </source>
</evidence>